<dbReference type="STRING" id="1543381.LF63_0104625"/>
<evidence type="ECO:0000259" key="2">
    <source>
        <dbReference type="Pfam" id="PF13283"/>
    </source>
</evidence>
<dbReference type="InterPro" id="IPR011990">
    <property type="entry name" value="TPR-like_helical_dom_sf"/>
</dbReference>
<proteinExistence type="predicted"/>
<evidence type="ECO:0000256" key="1">
    <source>
        <dbReference type="SAM" id="SignalP"/>
    </source>
</evidence>
<protein>
    <recommendedName>
        <fullName evidence="2">Bacteriophage N4 adsorption protein A C-terminal domain-containing protein</fullName>
    </recommendedName>
</protein>
<dbReference type="Proteomes" id="UP000029708">
    <property type="component" value="Unassembled WGS sequence"/>
</dbReference>
<keyword evidence="4" id="KW-1185">Reference proteome</keyword>
<accession>A0A099CYL5</accession>
<feature type="chain" id="PRO_5001953293" description="Bacteriophage N4 adsorption protein A C-terminal domain-containing protein" evidence="1">
    <location>
        <begin position="23"/>
        <end position="974"/>
    </location>
</feature>
<sequence>MIVRRTLCIAVLLTLAAGGAQAQQTPAASASTSTRYDDVSAYRRFLIYPHQQRAHEAMQRGDAARAMSEFEQARGLAPRSVGTALDLATAYQRFGEAQRARGVLVEQLLATPADPRLLAALQALDLATAKVDCARHDSPVCRAQRGFEALRSGELQRAEHELEDETFANAPEGLSLRRSLAQRAIHVGDMPLAARQFEALERQGALSRAEGEQWFNVLLVLDRPQRAQALQERGGLDAAAQRLALAQLLARRGDWNVLAGYLRSSPPRFEDETQEKAWIYLLQRVVRLQPSLLREYRPRTPAGRRLHAGLVLPQAMHDAQWPLAESLLQRLPQNGFREQRFEVALQRARHDEALMHARATRDAPGGAASLDVSSYRLLEAGAEAQAATLLMESYPFAGTADPDPLFARLAVLAASHPEAFGVSERVRLRTPLQDAQRHAGQLRVWVALHDCEGLRAAMGGLDGEAPAMAWRALADCYRATQPGLAQHAYAQAHRLQGDADSARALAYQAFAAQDMATAMSVWRALPPEQLRDEDLLAAATTALEAGHREEARTWLQAYAAREGAVDAVNDRYWWLVARAEPETSSVAVDALRKAIAIRPDAAYYVALADVQERRGEDEAALRALLQAQAMTPQDAVLARRIGYAHLQRGAVGPAIEQFERARASMPGDDTLIRQLMYLNQARGDRMAARHYAALAIDRFDAEQSDAQDIAQSQQRFALRRLHEDLGRRWSVDADLILGDTTSSAANPIAPGVSYRSYFQAEAQYRLDDAWRNERAGGLSAYARVFAGSGRSGDVWPTHAPMLGVGLHWKPWRAHNAVLSLEQQAPLDNHPDTRGDTMARFSYSTAFRDRYNQDWRPATRWWATQNLYLDLAHYLRSSQTAVTADYRVSLHRRLAAGQTLEPYAHAQFNGLDRAHGAGFGRDVRVGVGVRWNVWYGESRYDAYRHRFSIGVEVQHAFTSYLPERNAVYLTVGKHW</sequence>
<dbReference type="InterPro" id="IPR025137">
    <property type="entry name" value="NfrA_C"/>
</dbReference>
<reference evidence="3 4" key="1">
    <citation type="submission" date="2014-09" db="EMBL/GenBank/DDBJ databases">
        <title>Xanthomonadaceae 3.5X direct submission.</title>
        <authorList>
            <person name="Fang T."/>
            <person name="Wang H."/>
        </authorList>
    </citation>
    <scope>NUCLEOTIDE SEQUENCE [LARGE SCALE GENOMIC DNA]</scope>
    <source>
        <strain evidence="3 4">3.5X</strain>
    </source>
</reference>
<dbReference type="Gene3D" id="1.25.40.10">
    <property type="entry name" value="Tetratricopeptide repeat domain"/>
    <property type="match status" value="2"/>
</dbReference>
<feature type="signal peptide" evidence="1">
    <location>
        <begin position="1"/>
        <end position="22"/>
    </location>
</feature>
<dbReference type="EMBL" id="JROI01000008">
    <property type="protein sequence ID" value="KGI78707.1"/>
    <property type="molecule type" value="Genomic_DNA"/>
</dbReference>
<dbReference type="Pfam" id="PF14559">
    <property type="entry name" value="TPR_19"/>
    <property type="match status" value="1"/>
</dbReference>
<dbReference type="Pfam" id="PF13283">
    <property type="entry name" value="NfrA_C"/>
    <property type="match status" value="1"/>
</dbReference>
<organism evidence="3 4">
    <name type="scientific">Oleiagrimonas soli</name>
    <dbReference type="NCBI Taxonomy" id="1543381"/>
    <lineage>
        <taxon>Bacteria</taxon>
        <taxon>Pseudomonadati</taxon>
        <taxon>Pseudomonadota</taxon>
        <taxon>Gammaproteobacteria</taxon>
        <taxon>Lysobacterales</taxon>
        <taxon>Rhodanobacteraceae</taxon>
        <taxon>Oleiagrimonas</taxon>
    </lineage>
</organism>
<dbReference type="AlphaFoldDB" id="A0A099CYL5"/>
<dbReference type="HOGENOM" id="CLU_012342_0_0_6"/>
<keyword evidence="1" id="KW-0732">Signal</keyword>
<dbReference type="SUPFAM" id="SSF48452">
    <property type="entry name" value="TPR-like"/>
    <property type="match status" value="2"/>
</dbReference>
<feature type="domain" description="Bacteriophage N4 adsorption protein A C-terminal" evidence="2">
    <location>
        <begin position="793"/>
        <end position="965"/>
    </location>
</feature>
<evidence type="ECO:0000313" key="4">
    <source>
        <dbReference type="Proteomes" id="UP000029708"/>
    </source>
</evidence>
<name>A0A099CYL5_9GAMM</name>
<gene>
    <name evidence="3" type="ORF">LF63_0104625</name>
</gene>
<comment type="caution">
    <text evidence="3">The sequence shown here is derived from an EMBL/GenBank/DDBJ whole genome shotgun (WGS) entry which is preliminary data.</text>
</comment>
<evidence type="ECO:0000313" key="3">
    <source>
        <dbReference type="EMBL" id="KGI78707.1"/>
    </source>
</evidence>